<evidence type="ECO:0000313" key="5">
    <source>
        <dbReference type="EMBL" id="KAK8027151.1"/>
    </source>
</evidence>
<evidence type="ECO:0000256" key="1">
    <source>
        <dbReference type="ARBA" id="ARBA00022679"/>
    </source>
</evidence>
<dbReference type="CDD" id="cd11296">
    <property type="entry name" value="O-FucT_like"/>
    <property type="match status" value="1"/>
</dbReference>
<organism evidence="5 6">
    <name type="scientific">Apiospora marii</name>
    <dbReference type="NCBI Taxonomy" id="335849"/>
    <lineage>
        <taxon>Eukaryota</taxon>
        <taxon>Fungi</taxon>
        <taxon>Dikarya</taxon>
        <taxon>Ascomycota</taxon>
        <taxon>Pezizomycotina</taxon>
        <taxon>Sordariomycetes</taxon>
        <taxon>Xylariomycetidae</taxon>
        <taxon>Amphisphaeriales</taxon>
        <taxon>Apiosporaceae</taxon>
        <taxon>Apiospora</taxon>
    </lineage>
</organism>
<dbReference type="Proteomes" id="UP001396898">
    <property type="component" value="Unassembled WGS sequence"/>
</dbReference>
<evidence type="ECO:0008006" key="7">
    <source>
        <dbReference type="Google" id="ProtNLM"/>
    </source>
</evidence>
<reference evidence="5 6" key="1">
    <citation type="submission" date="2023-01" db="EMBL/GenBank/DDBJ databases">
        <title>Analysis of 21 Apiospora genomes using comparative genomics revels a genus with tremendous synthesis potential of carbohydrate active enzymes and secondary metabolites.</title>
        <authorList>
            <person name="Sorensen T."/>
        </authorList>
    </citation>
    <scope>NUCLEOTIDE SEQUENCE [LARGE SCALE GENOMIC DNA]</scope>
    <source>
        <strain evidence="5 6">CBS 20057</strain>
    </source>
</reference>
<keyword evidence="2" id="KW-0294">Fucose metabolism</keyword>
<dbReference type="Gene3D" id="3.40.50.11350">
    <property type="match status" value="1"/>
</dbReference>
<comment type="caution">
    <text evidence="5">The sequence shown here is derived from an EMBL/GenBank/DDBJ whole genome shotgun (WGS) entry which is preliminary data.</text>
</comment>
<sequence length="446" mass="50217">MLDQARALPSSIKLLLTLVIFGWSLYYIGFLEVSADGKNEKVLFMGNFLENKADADGDFDGEPIASLCSAKNWTKGLIFNCDAPTGGIGVVRNVHLNCIRFAIEAGAELIIPEIVRRDDRDIARFFPNPKGPQRGAPSDYYYDRSHLNWTLSTFCPQMKVYWSIDELFDTPMASPIPLRLNALGLSRVDRTVLAQPGRWASQFTKYLDYKSNPKTRLWPLRVNVAQTRYVWPTSYDGPAFARSFGHVLRFREDVRRLAASALFSMQKRVAAHAGQNDGDTSAALGFVGVHLRAQEDFWDIDFLPYEKQAAYYLRYMVQSRYSFAYLAPGASAEHVTSFTERARGFNITVVTKRDLLDKEELGYLSSLSWDQQTLVDYELLLQADLMVGMSDSSFAWNIALSRATAGGTVGSKDFTSRGSQVRWQDARSALVGEPNDYSNMEKATWP</sequence>
<keyword evidence="3" id="KW-0119">Carbohydrate metabolism</keyword>
<keyword evidence="4" id="KW-0812">Transmembrane</keyword>
<dbReference type="InterPro" id="IPR019378">
    <property type="entry name" value="GDP-Fuc_O-FucTrfase"/>
</dbReference>
<keyword evidence="4" id="KW-1133">Transmembrane helix</keyword>
<feature type="transmembrane region" description="Helical" evidence="4">
    <location>
        <begin position="12"/>
        <end position="31"/>
    </location>
</feature>
<evidence type="ECO:0000256" key="3">
    <source>
        <dbReference type="ARBA" id="ARBA00023277"/>
    </source>
</evidence>
<evidence type="ECO:0000313" key="6">
    <source>
        <dbReference type="Proteomes" id="UP001396898"/>
    </source>
</evidence>
<dbReference type="EMBL" id="JAQQWI010000007">
    <property type="protein sequence ID" value="KAK8027151.1"/>
    <property type="molecule type" value="Genomic_DNA"/>
</dbReference>
<evidence type="ECO:0000256" key="2">
    <source>
        <dbReference type="ARBA" id="ARBA00023253"/>
    </source>
</evidence>
<accession>A0ABR1S629</accession>
<keyword evidence="4" id="KW-0472">Membrane</keyword>
<protein>
    <recommendedName>
        <fullName evidence="7">Alternative oxidase</fullName>
    </recommendedName>
</protein>
<keyword evidence="1" id="KW-0808">Transferase</keyword>
<proteinExistence type="predicted"/>
<keyword evidence="6" id="KW-1185">Reference proteome</keyword>
<evidence type="ECO:0000256" key="4">
    <source>
        <dbReference type="SAM" id="Phobius"/>
    </source>
</evidence>
<name>A0ABR1S629_9PEZI</name>
<dbReference type="Pfam" id="PF10250">
    <property type="entry name" value="O-FucT"/>
    <property type="match status" value="1"/>
</dbReference>
<gene>
    <name evidence="5" type="ORF">PG991_004207</name>
</gene>